<protein>
    <submittedName>
        <fullName evidence="1">Uncharacterized protein</fullName>
    </submittedName>
</protein>
<gene>
    <name evidence="1" type="ORF">GCM10022200_22850</name>
</gene>
<evidence type="ECO:0000313" key="1">
    <source>
        <dbReference type="EMBL" id="GAA3638897.1"/>
    </source>
</evidence>
<dbReference type="RefSeq" id="WP_344738654.1">
    <property type="nucleotide sequence ID" value="NZ_BAAAYU010000005.1"/>
</dbReference>
<proteinExistence type="predicted"/>
<dbReference type="Pfam" id="PF15598">
    <property type="entry name" value="Imm61"/>
    <property type="match status" value="1"/>
</dbReference>
<dbReference type="InterPro" id="IPR028953">
    <property type="entry name" value="Imm_IFT-like"/>
</dbReference>
<dbReference type="Proteomes" id="UP001501697">
    <property type="component" value="Unassembled WGS sequence"/>
</dbReference>
<organism evidence="1 2">
    <name type="scientific">Microbacterium awajiense</name>
    <dbReference type="NCBI Taxonomy" id="415214"/>
    <lineage>
        <taxon>Bacteria</taxon>
        <taxon>Bacillati</taxon>
        <taxon>Actinomycetota</taxon>
        <taxon>Actinomycetes</taxon>
        <taxon>Micrococcales</taxon>
        <taxon>Microbacteriaceae</taxon>
        <taxon>Microbacterium</taxon>
    </lineage>
</organism>
<accession>A0ABP7AS89</accession>
<dbReference type="EMBL" id="BAAAYU010000005">
    <property type="protein sequence ID" value="GAA3638897.1"/>
    <property type="molecule type" value="Genomic_DNA"/>
</dbReference>
<sequence>MNAKGLTAVAGWLAEYGQTVVSTDEGLDLADGEVELRVRRRADGWIVHKVWRDQDRGVVFAASDATDVDRYLALTSANEVRARLGLPRSRHGVQTDADGIAMPADGFVLTGDLKAGFVLTHGATGRAWRFASDIEASRFSRYASTPPDLLRRAITSPHPDFGDARNR</sequence>
<keyword evidence="2" id="KW-1185">Reference proteome</keyword>
<evidence type="ECO:0000313" key="2">
    <source>
        <dbReference type="Proteomes" id="UP001501697"/>
    </source>
</evidence>
<reference evidence="2" key="1">
    <citation type="journal article" date="2019" name="Int. J. Syst. Evol. Microbiol.">
        <title>The Global Catalogue of Microorganisms (GCM) 10K type strain sequencing project: providing services to taxonomists for standard genome sequencing and annotation.</title>
        <authorList>
            <consortium name="The Broad Institute Genomics Platform"/>
            <consortium name="The Broad Institute Genome Sequencing Center for Infectious Disease"/>
            <person name="Wu L."/>
            <person name="Ma J."/>
        </authorList>
    </citation>
    <scope>NUCLEOTIDE SEQUENCE [LARGE SCALE GENOMIC DNA]</scope>
    <source>
        <strain evidence="2">JCM 16544</strain>
    </source>
</reference>
<comment type="caution">
    <text evidence="1">The sequence shown here is derived from an EMBL/GenBank/DDBJ whole genome shotgun (WGS) entry which is preliminary data.</text>
</comment>
<name>A0ABP7AS89_9MICO</name>